<feature type="transmembrane region" description="Helical" evidence="11">
    <location>
        <begin position="383"/>
        <end position="401"/>
    </location>
</feature>
<dbReference type="InterPro" id="IPR004694">
    <property type="entry name" value="Hydroxy_aa_transpt"/>
</dbReference>
<dbReference type="RefSeq" id="WP_047961681.1">
    <property type="nucleotide sequence ID" value="NZ_CAWMBG010000010.1"/>
</dbReference>
<protein>
    <submittedName>
        <fullName evidence="12">Serine/threonine protein kinase</fullName>
    </submittedName>
</protein>
<feature type="transmembrane region" description="Helical" evidence="11">
    <location>
        <begin position="172"/>
        <end position="192"/>
    </location>
</feature>
<comment type="caution">
    <text evidence="12">The sequence shown here is derived from an EMBL/GenBank/DDBJ whole genome shotgun (WGS) entry which is preliminary data.</text>
</comment>
<reference evidence="12 13" key="1">
    <citation type="submission" date="2015-06" db="EMBL/GenBank/DDBJ databases">
        <title>Draft Whole-Genome Sequence of the Entomopathogenic Bacterium Xenorhabdus khoisanae.</title>
        <authorList>
            <person name="Naidoo S."/>
            <person name="Featherston J."/>
            <person name="Gray V.M."/>
        </authorList>
    </citation>
    <scope>NUCLEOTIDE SEQUENCE [LARGE SCALE GENOMIC DNA]</scope>
    <source>
        <strain evidence="12 13">MCB</strain>
    </source>
</reference>
<dbReference type="OrthoDB" id="1627372at2"/>
<keyword evidence="6" id="KW-0769">Symport</keyword>
<evidence type="ECO:0000256" key="5">
    <source>
        <dbReference type="ARBA" id="ARBA00022692"/>
    </source>
</evidence>
<dbReference type="NCBIfam" id="TIGR00814">
    <property type="entry name" value="stp"/>
    <property type="match status" value="1"/>
</dbReference>
<keyword evidence="12" id="KW-0418">Kinase</keyword>
<dbReference type="GO" id="GO:0015293">
    <property type="term" value="F:symporter activity"/>
    <property type="evidence" value="ECO:0007669"/>
    <property type="project" value="UniProtKB-KW"/>
</dbReference>
<keyword evidence="5 11" id="KW-0812">Transmembrane</keyword>
<comment type="subcellular location">
    <subcellularLocation>
        <location evidence="1">Cell inner membrane</location>
        <topology evidence="1">Multi-pass membrane protein</topology>
    </subcellularLocation>
</comment>
<dbReference type="AlphaFoldDB" id="A0A0J5FX14"/>
<evidence type="ECO:0000256" key="4">
    <source>
        <dbReference type="ARBA" id="ARBA00022519"/>
    </source>
</evidence>
<keyword evidence="13" id="KW-1185">Reference proteome</keyword>
<feature type="transmembrane region" description="Helical" evidence="11">
    <location>
        <begin position="28"/>
        <end position="47"/>
    </location>
</feature>
<proteinExistence type="predicted"/>
<keyword evidence="4" id="KW-0997">Cell inner membrane</keyword>
<feature type="transmembrane region" description="Helical" evidence="11">
    <location>
        <begin position="413"/>
        <end position="433"/>
    </location>
</feature>
<keyword evidence="9 11" id="KW-0472">Membrane</keyword>
<evidence type="ECO:0000256" key="3">
    <source>
        <dbReference type="ARBA" id="ARBA00022475"/>
    </source>
</evidence>
<dbReference type="GO" id="GO:0015171">
    <property type="term" value="F:amino acid transmembrane transporter activity"/>
    <property type="evidence" value="ECO:0007669"/>
    <property type="project" value="InterPro"/>
</dbReference>
<evidence type="ECO:0000256" key="10">
    <source>
        <dbReference type="ARBA" id="ARBA00047996"/>
    </source>
</evidence>
<gene>
    <name evidence="12" type="ORF">AB204_01870</name>
</gene>
<accession>A0A0J5FX14</accession>
<feature type="transmembrane region" description="Helical" evidence="11">
    <location>
        <begin position="53"/>
        <end position="71"/>
    </location>
</feature>
<keyword evidence="3" id="KW-1003">Cell membrane</keyword>
<feature type="transmembrane region" description="Helical" evidence="11">
    <location>
        <begin position="212"/>
        <end position="239"/>
    </location>
</feature>
<evidence type="ECO:0000256" key="11">
    <source>
        <dbReference type="SAM" id="Phobius"/>
    </source>
</evidence>
<dbReference type="PANTHER" id="PTHR35334">
    <property type="entry name" value="SERINE TRANSPORTER"/>
    <property type="match status" value="1"/>
</dbReference>
<keyword evidence="8 11" id="KW-1133">Transmembrane helix</keyword>
<dbReference type="PANTHER" id="PTHR35334:SF2">
    <property type="entry name" value="SERINE TRANSPORTER SDAC"/>
    <property type="match status" value="1"/>
</dbReference>
<evidence type="ECO:0000256" key="6">
    <source>
        <dbReference type="ARBA" id="ARBA00022847"/>
    </source>
</evidence>
<dbReference type="Proteomes" id="UP000036277">
    <property type="component" value="Unassembled WGS sequence"/>
</dbReference>
<dbReference type="GO" id="GO:0005886">
    <property type="term" value="C:plasma membrane"/>
    <property type="evidence" value="ECO:0007669"/>
    <property type="project" value="UniProtKB-SubCell"/>
</dbReference>
<dbReference type="STRING" id="880157.AB204_01870"/>
<sequence>MDTSQSGSIASPAASKSGHATWRKSDTVWMLGLYGTAIGAGVLFLPINAGIGGLIPLIIMAILALPMTFFAHRGMCRFVLSGKSSGEDITGVVEEHFGKVAGFLITILYFFAIYPILLVYSVALTNTVESFIVNQLQMSAPPRALLALILLLGVMSIIRFGEQAIVKAMSVLVFPFVTVLMLLAVYLVPHWNTAIFDTLSLDSAMSSTSNHGLLFTLWLALPVMIFSFNHSPIISAFAVAKREEYGEHAEKKCSRILGYAHIMMVLTVMFFVFSCVLSLSPENLAEAKAQNITILSYLANHFRVPTIEYIAPLIAFIAITKSFLGHYLGAREGFNGIVNKALSTQGKTIQHKTLNRITSLFMLVSAWIIATLNPSILDIIQSLGGPIIAMILFIMPMYAIHKVPAMRKYAGKPSNIFVVVTGSIAISAAIYSVM</sequence>
<keyword evidence="12" id="KW-0723">Serine/threonine-protein kinase</keyword>
<dbReference type="EMBL" id="LFCV01000010">
    <property type="protein sequence ID" value="KMJ46759.1"/>
    <property type="molecule type" value="Genomic_DNA"/>
</dbReference>
<organism evidence="12 13">
    <name type="scientific">Xenorhabdus khoisanae</name>
    <dbReference type="NCBI Taxonomy" id="880157"/>
    <lineage>
        <taxon>Bacteria</taxon>
        <taxon>Pseudomonadati</taxon>
        <taxon>Pseudomonadota</taxon>
        <taxon>Gammaproteobacteria</taxon>
        <taxon>Enterobacterales</taxon>
        <taxon>Morganellaceae</taxon>
        <taxon>Xenorhabdus</taxon>
    </lineage>
</organism>
<feature type="transmembrane region" description="Helical" evidence="11">
    <location>
        <begin position="309"/>
        <end position="330"/>
    </location>
</feature>
<dbReference type="GO" id="GO:0004674">
    <property type="term" value="F:protein serine/threonine kinase activity"/>
    <property type="evidence" value="ECO:0007669"/>
    <property type="project" value="UniProtKB-KW"/>
</dbReference>
<dbReference type="InterPro" id="IPR018227">
    <property type="entry name" value="Amino_acid_transport_2"/>
</dbReference>
<evidence type="ECO:0000256" key="1">
    <source>
        <dbReference type="ARBA" id="ARBA00004429"/>
    </source>
</evidence>
<evidence type="ECO:0000256" key="9">
    <source>
        <dbReference type="ARBA" id="ARBA00023136"/>
    </source>
</evidence>
<feature type="transmembrane region" description="Helical" evidence="11">
    <location>
        <begin position="259"/>
        <end position="279"/>
    </location>
</feature>
<comment type="catalytic activity">
    <reaction evidence="10">
        <text>L-serine(in) + H(+)(in) = L-serine(out) + H(+)(out)</text>
        <dbReference type="Rhea" id="RHEA:28887"/>
        <dbReference type="ChEBI" id="CHEBI:15378"/>
        <dbReference type="ChEBI" id="CHEBI:33384"/>
    </reaction>
    <physiologicalReaction direction="right-to-left" evidence="10">
        <dbReference type="Rhea" id="RHEA:28889"/>
    </physiologicalReaction>
</comment>
<evidence type="ECO:0000313" key="13">
    <source>
        <dbReference type="Proteomes" id="UP000036277"/>
    </source>
</evidence>
<dbReference type="Gene3D" id="1.20.1740.10">
    <property type="entry name" value="Amino acid/polyamine transporter I"/>
    <property type="match status" value="1"/>
</dbReference>
<dbReference type="PATRIC" id="fig|880157.4.peg.388"/>
<evidence type="ECO:0000256" key="8">
    <source>
        <dbReference type="ARBA" id="ARBA00022989"/>
    </source>
</evidence>
<dbReference type="Pfam" id="PF03222">
    <property type="entry name" value="Trp_Tyr_perm"/>
    <property type="match status" value="1"/>
</dbReference>
<feature type="transmembrane region" description="Helical" evidence="11">
    <location>
        <begin position="143"/>
        <end position="160"/>
    </location>
</feature>
<name>A0A0J5FX14_9GAMM</name>
<keyword evidence="7" id="KW-0029">Amino-acid transport</keyword>
<keyword evidence="2" id="KW-0813">Transport</keyword>
<evidence type="ECO:0000256" key="7">
    <source>
        <dbReference type="ARBA" id="ARBA00022970"/>
    </source>
</evidence>
<evidence type="ECO:0000256" key="2">
    <source>
        <dbReference type="ARBA" id="ARBA00022448"/>
    </source>
</evidence>
<feature type="transmembrane region" description="Helical" evidence="11">
    <location>
        <begin position="100"/>
        <end position="123"/>
    </location>
</feature>
<feature type="transmembrane region" description="Helical" evidence="11">
    <location>
        <begin position="357"/>
        <end position="377"/>
    </location>
</feature>
<evidence type="ECO:0000313" key="12">
    <source>
        <dbReference type="EMBL" id="KMJ46759.1"/>
    </source>
</evidence>
<keyword evidence="12" id="KW-0808">Transferase</keyword>